<dbReference type="EMBL" id="CH445329">
    <property type="protein sequence ID" value="EAT88762.1"/>
    <property type="molecule type" value="Genomic_DNA"/>
</dbReference>
<reference evidence="2" key="1">
    <citation type="journal article" date="2007" name="Plant Cell">
        <title>Dothideomycete-plant interactions illuminated by genome sequencing and EST analysis of the wheat pathogen Stagonospora nodorum.</title>
        <authorList>
            <person name="Hane J.K."/>
            <person name="Lowe R.G."/>
            <person name="Solomon P.S."/>
            <person name="Tan K.C."/>
            <person name="Schoch C.L."/>
            <person name="Spatafora J.W."/>
            <person name="Crous P.W."/>
            <person name="Kodira C."/>
            <person name="Birren B.W."/>
            <person name="Galagan J.E."/>
            <person name="Torriani S.F."/>
            <person name="McDonald B.A."/>
            <person name="Oliver R.P."/>
        </authorList>
    </citation>
    <scope>NUCLEOTIDE SEQUENCE [LARGE SCALE GENOMIC DNA]</scope>
    <source>
        <strain evidence="2">SN15 / ATCC MYA-4574 / FGSC 10173</strain>
    </source>
</reference>
<sequence>MSVLLTHDTQSSISFNHSTLSPASRPQPVTLIHRVIIMRSTLEPSEPPTLASRCHGRVNAWSHPIPRMGVWWYGAHRFIYGWWSCAIKVEHFAEWNMYGKMDLEMETLVILVEGTPHFEAWRSYGLS</sequence>
<dbReference type="GeneID" id="5970978"/>
<protein>
    <submittedName>
        <fullName evidence="1">Uncharacterized protein</fullName>
    </submittedName>
</protein>
<evidence type="ECO:0000313" key="1">
    <source>
        <dbReference type="EMBL" id="EAT88762.1"/>
    </source>
</evidence>
<dbReference type="InParanoid" id="Q0UXF7"/>
<gene>
    <name evidence="1" type="ORF">SNOG_03557</name>
</gene>
<dbReference type="Proteomes" id="UP000001055">
    <property type="component" value="Unassembled WGS sequence"/>
</dbReference>
<evidence type="ECO:0000313" key="2">
    <source>
        <dbReference type="Proteomes" id="UP000001055"/>
    </source>
</evidence>
<dbReference type="HOGENOM" id="CLU_1971318_0_0_1"/>
<dbReference type="RefSeq" id="XP_001794115.1">
    <property type="nucleotide sequence ID" value="XM_001794063.1"/>
</dbReference>
<accession>Q0UXF7</accession>
<dbReference type="AlphaFoldDB" id="Q0UXF7"/>
<dbReference type="KEGG" id="pno:SNOG_03557"/>
<organism evidence="1 2">
    <name type="scientific">Phaeosphaeria nodorum (strain SN15 / ATCC MYA-4574 / FGSC 10173)</name>
    <name type="common">Glume blotch fungus</name>
    <name type="synonym">Parastagonospora nodorum</name>
    <dbReference type="NCBI Taxonomy" id="321614"/>
    <lineage>
        <taxon>Eukaryota</taxon>
        <taxon>Fungi</taxon>
        <taxon>Dikarya</taxon>
        <taxon>Ascomycota</taxon>
        <taxon>Pezizomycotina</taxon>
        <taxon>Dothideomycetes</taxon>
        <taxon>Pleosporomycetidae</taxon>
        <taxon>Pleosporales</taxon>
        <taxon>Pleosporineae</taxon>
        <taxon>Phaeosphaeriaceae</taxon>
        <taxon>Parastagonospora</taxon>
    </lineage>
</organism>
<name>Q0UXF7_PHANO</name>
<proteinExistence type="predicted"/>